<comment type="caution">
    <text evidence="1">The sequence shown here is derived from an EMBL/GenBank/DDBJ whole genome shotgun (WGS) entry which is preliminary data.</text>
</comment>
<dbReference type="AlphaFoldDB" id="A0A096C610"/>
<sequence length="66" mass="7419">MSEINLVFKGENNQALTSSLLVAKKFVKGHKHVLGAVHKLMTTAKNSAVLSMFYEATYYYLLNKII</sequence>
<dbReference type="EMBL" id="JRNR01000004">
    <property type="protein sequence ID" value="KGF50372.1"/>
    <property type="molecule type" value="Genomic_DNA"/>
</dbReference>
<reference evidence="1 2" key="1">
    <citation type="submission" date="2014-07" db="EMBL/GenBank/DDBJ databases">
        <authorList>
            <person name="McCorrison J."/>
            <person name="Sanka R."/>
            <person name="Torralba M."/>
            <person name="Gillis M."/>
            <person name="Haft D.H."/>
            <person name="Methe B."/>
            <person name="Sutton G."/>
            <person name="Nelson K.E."/>
        </authorList>
    </citation>
    <scope>NUCLEOTIDE SEQUENCE [LARGE SCALE GENOMIC DNA]</scope>
    <source>
        <strain evidence="1 2">DNF00882</strain>
    </source>
</reference>
<dbReference type="Proteomes" id="UP000029538">
    <property type="component" value="Unassembled WGS sequence"/>
</dbReference>
<proteinExistence type="predicted"/>
<name>A0A096C610_9BACT</name>
<protein>
    <submittedName>
        <fullName evidence="1">Uncharacterized protein</fullName>
    </submittedName>
</protein>
<accession>A0A096C610</accession>
<organism evidence="1 2">
    <name type="scientific">Prevotella disiens DNF00882</name>
    <dbReference type="NCBI Taxonomy" id="1401075"/>
    <lineage>
        <taxon>Bacteria</taxon>
        <taxon>Pseudomonadati</taxon>
        <taxon>Bacteroidota</taxon>
        <taxon>Bacteroidia</taxon>
        <taxon>Bacteroidales</taxon>
        <taxon>Prevotellaceae</taxon>
        <taxon>Prevotella</taxon>
    </lineage>
</organism>
<dbReference type="RefSeq" id="WP_036882246.1">
    <property type="nucleotide sequence ID" value="NZ_JRNR01000004.1"/>
</dbReference>
<evidence type="ECO:0000313" key="1">
    <source>
        <dbReference type="EMBL" id="KGF50372.1"/>
    </source>
</evidence>
<gene>
    <name evidence="1" type="ORF">HMPREF0654_01455</name>
</gene>
<evidence type="ECO:0000313" key="2">
    <source>
        <dbReference type="Proteomes" id="UP000029538"/>
    </source>
</evidence>